<feature type="non-terminal residue" evidence="2">
    <location>
        <position position="1"/>
    </location>
</feature>
<feature type="region of interest" description="Disordered" evidence="1">
    <location>
        <begin position="34"/>
        <end position="80"/>
    </location>
</feature>
<evidence type="ECO:0000256" key="1">
    <source>
        <dbReference type="SAM" id="MobiDB-lite"/>
    </source>
</evidence>
<dbReference type="AlphaFoldDB" id="A0A699UEQ5"/>
<name>A0A699UEQ5_TANCI</name>
<accession>A0A699UEQ5</accession>
<sequence length="80" mass="8422">ANIRWVGKGFSRVETPLFEGMIVEQQVAEGYDDEVHDGGVPVVGNTAEGDVSAVNDEVPTADKEPSIPSPIPPTPPPQPS</sequence>
<organism evidence="2">
    <name type="scientific">Tanacetum cinerariifolium</name>
    <name type="common">Dalmatian daisy</name>
    <name type="synonym">Chrysanthemum cinerariifolium</name>
    <dbReference type="NCBI Taxonomy" id="118510"/>
    <lineage>
        <taxon>Eukaryota</taxon>
        <taxon>Viridiplantae</taxon>
        <taxon>Streptophyta</taxon>
        <taxon>Embryophyta</taxon>
        <taxon>Tracheophyta</taxon>
        <taxon>Spermatophyta</taxon>
        <taxon>Magnoliopsida</taxon>
        <taxon>eudicotyledons</taxon>
        <taxon>Gunneridae</taxon>
        <taxon>Pentapetalae</taxon>
        <taxon>asterids</taxon>
        <taxon>campanulids</taxon>
        <taxon>Asterales</taxon>
        <taxon>Asteraceae</taxon>
        <taxon>Asteroideae</taxon>
        <taxon>Anthemideae</taxon>
        <taxon>Anthemidinae</taxon>
        <taxon>Tanacetum</taxon>
    </lineage>
</organism>
<proteinExistence type="predicted"/>
<comment type="caution">
    <text evidence="2">The sequence shown here is derived from an EMBL/GenBank/DDBJ whole genome shotgun (WGS) entry which is preliminary data.</text>
</comment>
<gene>
    <name evidence="2" type="ORF">Tci_891968</name>
</gene>
<protein>
    <submittedName>
        <fullName evidence="2">Uncharacterized protein</fullName>
    </submittedName>
</protein>
<reference evidence="2" key="1">
    <citation type="journal article" date="2019" name="Sci. Rep.">
        <title>Draft genome of Tanacetum cinerariifolium, the natural source of mosquito coil.</title>
        <authorList>
            <person name="Yamashiro T."/>
            <person name="Shiraishi A."/>
            <person name="Satake H."/>
            <person name="Nakayama K."/>
        </authorList>
    </citation>
    <scope>NUCLEOTIDE SEQUENCE</scope>
</reference>
<evidence type="ECO:0000313" key="2">
    <source>
        <dbReference type="EMBL" id="GFD19999.1"/>
    </source>
</evidence>
<feature type="compositionally biased region" description="Pro residues" evidence="1">
    <location>
        <begin position="67"/>
        <end position="80"/>
    </location>
</feature>
<dbReference type="EMBL" id="BKCJ011318836">
    <property type="protein sequence ID" value="GFD19999.1"/>
    <property type="molecule type" value="Genomic_DNA"/>
</dbReference>